<evidence type="ECO:0000256" key="8">
    <source>
        <dbReference type="ARBA" id="ARBA00038120"/>
    </source>
</evidence>
<dbReference type="AlphaFoldDB" id="A0A2W5WU64"/>
<comment type="caution">
    <text evidence="11">The sequence shown here is derived from an EMBL/GenBank/DDBJ whole genome shotgun (WGS) entry which is preliminary data.</text>
</comment>
<reference evidence="11 12" key="1">
    <citation type="submission" date="2018-06" db="EMBL/GenBank/DDBJ databases">
        <title>Whole genome sequencing of a novel hydrocarbon degrading bacterial strain, PW21 isolated from oil contaminated produced water sample.</title>
        <authorList>
            <person name="Nagkirti P."/>
            <person name="Shaikh A."/>
            <person name="Gowdaman V."/>
            <person name="Engineer A.E."/>
            <person name="Dagar S."/>
            <person name="Dhakephalkar P.K."/>
        </authorList>
    </citation>
    <scope>NUCLEOTIDE SEQUENCE [LARGE SCALE GENOMIC DNA]</scope>
    <source>
        <strain evidence="11 12">PW21</strain>
    </source>
</reference>
<dbReference type="GO" id="GO:0005886">
    <property type="term" value="C:plasma membrane"/>
    <property type="evidence" value="ECO:0007669"/>
    <property type="project" value="UniProtKB-SubCell"/>
</dbReference>
<comment type="pathway">
    <text evidence="7">Carotenoid biosynthesis; staphyloxanthin biosynthesis; staphyloxanthin from farnesyl diphosphate: step 4/5.</text>
</comment>
<dbReference type="InterPro" id="IPR029044">
    <property type="entry name" value="Nucleotide-diphossugar_trans"/>
</dbReference>
<dbReference type="RefSeq" id="WP_111250020.1">
    <property type="nucleotide sequence ID" value="NZ_QKWH01000002.1"/>
</dbReference>
<keyword evidence="2" id="KW-1003">Cell membrane</keyword>
<dbReference type="Proteomes" id="UP000248783">
    <property type="component" value="Unassembled WGS sequence"/>
</dbReference>
<evidence type="ECO:0000256" key="4">
    <source>
        <dbReference type="ARBA" id="ARBA00022679"/>
    </source>
</evidence>
<sequence length="250" mass="27413">MTASRPTVSVVIPVRDDAVALERCLDRLARQTRPADEVVVVDNASDDDSAAVARRYGARVVEEPRVGIPHAAATGYDAATGDVIVRCDADSVPGPRWLERLVGRLADREDLDAVTGVGVFHDARPGLRVLTAVVYLGAYYAATHLALGHTPLWGSNMAVRRRTWVAVAGQVHRDEDVHDDMDLAFVLGPHRRVRLVPVSVGVSVRSVRGGAQMRRRFARARRTLQVNWAVSPPWRRWAERCGAPGQVPTR</sequence>
<dbReference type="Pfam" id="PF00535">
    <property type="entry name" value="Glycos_transf_2"/>
    <property type="match status" value="1"/>
</dbReference>
<dbReference type="PANTHER" id="PTHR43646:SF2">
    <property type="entry name" value="GLYCOSYLTRANSFERASE 2-LIKE DOMAIN-CONTAINING PROTEIN"/>
    <property type="match status" value="1"/>
</dbReference>
<dbReference type="Gene3D" id="3.90.550.10">
    <property type="entry name" value="Spore Coat Polysaccharide Biosynthesis Protein SpsA, Chain A"/>
    <property type="match status" value="1"/>
</dbReference>
<feature type="domain" description="Glycosyltransferase 2-like" evidence="10">
    <location>
        <begin position="9"/>
        <end position="161"/>
    </location>
</feature>
<evidence type="ECO:0000256" key="9">
    <source>
        <dbReference type="ARBA" id="ARBA00040345"/>
    </source>
</evidence>
<comment type="subcellular location">
    <subcellularLocation>
        <location evidence="1">Cell membrane</location>
    </subcellularLocation>
</comment>
<evidence type="ECO:0000313" key="11">
    <source>
        <dbReference type="EMBL" id="PZR54163.1"/>
    </source>
</evidence>
<evidence type="ECO:0000256" key="3">
    <source>
        <dbReference type="ARBA" id="ARBA00022676"/>
    </source>
</evidence>
<keyword evidence="12" id="KW-1185">Reference proteome</keyword>
<gene>
    <name evidence="11" type="ORF">DNL40_04305</name>
</gene>
<evidence type="ECO:0000313" key="12">
    <source>
        <dbReference type="Proteomes" id="UP000248783"/>
    </source>
</evidence>
<comment type="similarity">
    <text evidence="8">Belongs to the glycosyltransferase 2 family. CrtQ subfamily.</text>
</comment>
<protein>
    <recommendedName>
        <fullName evidence="9">4,4'-diaponeurosporenoate glycosyltransferase</fullName>
    </recommendedName>
</protein>
<comment type="function">
    <text evidence="6">Catalyzes the glycosylation of 4,4'-diaponeurosporenoate, i.e. the esterification of glucose at the C1'' position with the carboxyl group of 4,4'-diaponeurosporenic acid, to form glycosyl-4,4'-diaponeurosporenoate. This is a step in the biosynthesis of staphyloxanthin, an orange pigment present in most staphylococci strains.</text>
</comment>
<dbReference type="GO" id="GO:0016757">
    <property type="term" value="F:glycosyltransferase activity"/>
    <property type="evidence" value="ECO:0007669"/>
    <property type="project" value="UniProtKB-KW"/>
</dbReference>
<keyword evidence="4 11" id="KW-0808">Transferase</keyword>
<dbReference type="CDD" id="cd00761">
    <property type="entry name" value="Glyco_tranf_GTA_type"/>
    <property type="match status" value="1"/>
</dbReference>
<accession>A0A2W5WU64</accession>
<evidence type="ECO:0000259" key="10">
    <source>
        <dbReference type="Pfam" id="PF00535"/>
    </source>
</evidence>
<evidence type="ECO:0000256" key="5">
    <source>
        <dbReference type="ARBA" id="ARBA00023136"/>
    </source>
</evidence>
<name>A0A2W5WU64_9MICO</name>
<proteinExistence type="inferred from homology"/>
<evidence type="ECO:0000256" key="7">
    <source>
        <dbReference type="ARBA" id="ARBA00037904"/>
    </source>
</evidence>
<evidence type="ECO:0000256" key="6">
    <source>
        <dbReference type="ARBA" id="ARBA00037281"/>
    </source>
</evidence>
<dbReference type="InterPro" id="IPR001173">
    <property type="entry name" value="Glyco_trans_2-like"/>
</dbReference>
<evidence type="ECO:0000256" key="1">
    <source>
        <dbReference type="ARBA" id="ARBA00004236"/>
    </source>
</evidence>
<organism evidence="11 12">
    <name type="scientific">Xylanimonas oleitrophica</name>
    <dbReference type="NCBI Taxonomy" id="2607479"/>
    <lineage>
        <taxon>Bacteria</taxon>
        <taxon>Bacillati</taxon>
        <taxon>Actinomycetota</taxon>
        <taxon>Actinomycetes</taxon>
        <taxon>Micrococcales</taxon>
        <taxon>Promicromonosporaceae</taxon>
        <taxon>Xylanimonas</taxon>
    </lineage>
</organism>
<evidence type="ECO:0000256" key="2">
    <source>
        <dbReference type="ARBA" id="ARBA00022475"/>
    </source>
</evidence>
<dbReference type="SUPFAM" id="SSF53448">
    <property type="entry name" value="Nucleotide-diphospho-sugar transferases"/>
    <property type="match status" value="1"/>
</dbReference>
<dbReference type="PANTHER" id="PTHR43646">
    <property type="entry name" value="GLYCOSYLTRANSFERASE"/>
    <property type="match status" value="1"/>
</dbReference>
<keyword evidence="5" id="KW-0472">Membrane</keyword>
<keyword evidence="3" id="KW-0328">Glycosyltransferase</keyword>
<dbReference type="EMBL" id="QKWH01000002">
    <property type="protein sequence ID" value="PZR54163.1"/>
    <property type="molecule type" value="Genomic_DNA"/>
</dbReference>